<evidence type="ECO:0000256" key="9">
    <source>
        <dbReference type="ARBA" id="ARBA00042307"/>
    </source>
</evidence>
<evidence type="ECO:0000313" key="15">
    <source>
        <dbReference type="EMBL" id="MBS9337470.1"/>
    </source>
</evidence>
<gene>
    <name evidence="15" type="ORF">G6R30_03200</name>
</gene>
<reference evidence="15 16" key="1">
    <citation type="submission" date="2020-02" db="EMBL/GenBank/DDBJ databases">
        <title>Fructobacillus sp. isolated from paper mulberry of Taiwan.</title>
        <authorList>
            <person name="Lin S.-T."/>
        </authorList>
    </citation>
    <scope>NUCLEOTIDE SEQUENCE [LARGE SCALE GENOMIC DNA]</scope>
    <source>
        <strain evidence="15 16">S1-1</strain>
    </source>
</reference>
<dbReference type="Gene3D" id="3.40.1190.20">
    <property type="match status" value="1"/>
</dbReference>
<keyword evidence="8" id="KW-0460">Magnesium</keyword>
<dbReference type="SUPFAM" id="SSF53613">
    <property type="entry name" value="Ribokinase-like"/>
    <property type="match status" value="1"/>
</dbReference>
<evidence type="ECO:0000256" key="12">
    <source>
        <dbReference type="ARBA" id="ARBA00042531"/>
    </source>
</evidence>
<evidence type="ECO:0000259" key="14">
    <source>
        <dbReference type="Pfam" id="PF08543"/>
    </source>
</evidence>
<keyword evidence="6 15" id="KW-0418">Kinase</keyword>
<feature type="domain" description="Pyridoxamine kinase/Phosphomethylpyrimidine kinase" evidence="14">
    <location>
        <begin position="12"/>
        <end position="251"/>
    </location>
</feature>
<evidence type="ECO:0000256" key="3">
    <source>
        <dbReference type="ARBA" id="ARBA00022679"/>
    </source>
</evidence>
<dbReference type="InterPro" id="IPR004399">
    <property type="entry name" value="HMP/HMP-P_kinase_dom"/>
</dbReference>
<dbReference type="InterPro" id="IPR013749">
    <property type="entry name" value="PM/HMP-P_kinase-1"/>
</dbReference>
<evidence type="ECO:0000256" key="8">
    <source>
        <dbReference type="ARBA" id="ARBA00022842"/>
    </source>
</evidence>
<evidence type="ECO:0000256" key="6">
    <source>
        <dbReference type="ARBA" id="ARBA00022777"/>
    </source>
</evidence>
<comment type="caution">
    <text evidence="15">The sequence shown here is derived from an EMBL/GenBank/DDBJ whole genome shotgun (WGS) entry which is preliminary data.</text>
</comment>
<dbReference type="Proteomes" id="UP001519503">
    <property type="component" value="Unassembled WGS sequence"/>
</dbReference>
<evidence type="ECO:0000256" key="5">
    <source>
        <dbReference type="ARBA" id="ARBA00022741"/>
    </source>
</evidence>
<dbReference type="Pfam" id="PF08543">
    <property type="entry name" value="Phos_pyr_kin"/>
    <property type="match status" value="1"/>
</dbReference>
<evidence type="ECO:0000256" key="1">
    <source>
        <dbReference type="ARBA" id="ARBA00009879"/>
    </source>
</evidence>
<protein>
    <recommendedName>
        <fullName evidence="2">pyridoxal kinase</fullName>
        <ecNumber evidence="2">2.7.1.35</ecNumber>
    </recommendedName>
    <alternativeName>
        <fullName evidence="10">PN/PL/PM kinase</fullName>
    </alternativeName>
    <alternativeName>
        <fullName evidence="11">Pyridoxal kinase</fullName>
    </alternativeName>
    <alternativeName>
        <fullName evidence="9">Pyridoxamine kinase</fullName>
    </alternativeName>
    <alternativeName>
        <fullName evidence="12">Vitamin B6 kinase</fullName>
    </alternativeName>
</protein>
<evidence type="ECO:0000256" key="2">
    <source>
        <dbReference type="ARBA" id="ARBA00012104"/>
    </source>
</evidence>
<evidence type="ECO:0000256" key="10">
    <source>
        <dbReference type="ARBA" id="ARBA00042348"/>
    </source>
</evidence>
<dbReference type="PANTHER" id="PTHR20858">
    <property type="entry name" value="PHOSPHOMETHYLPYRIMIDINE KINASE"/>
    <property type="match status" value="1"/>
</dbReference>
<dbReference type="CDD" id="cd01169">
    <property type="entry name" value="HMPP_kinase"/>
    <property type="match status" value="1"/>
</dbReference>
<keyword evidence="3" id="KW-0808">Transferase</keyword>
<dbReference type="GO" id="GO:0016301">
    <property type="term" value="F:kinase activity"/>
    <property type="evidence" value="ECO:0007669"/>
    <property type="project" value="UniProtKB-KW"/>
</dbReference>
<evidence type="ECO:0000256" key="7">
    <source>
        <dbReference type="ARBA" id="ARBA00022840"/>
    </source>
</evidence>
<proteinExistence type="inferred from homology"/>
<evidence type="ECO:0000256" key="11">
    <source>
        <dbReference type="ARBA" id="ARBA00042396"/>
    </source>
</evidence>
<accession>A0ABS5QWG2</accession>
<comment type="catalytic activity">
    <reaction evidence="13">
        <text>pyridoxal + ATP = pyridoxal 5'-phosphate + ADP + H(+)</text>
        <dbReference type="Rhea" id="RHEA:10224"/>
        <dbReference type="ChEBI" id="CHEBI:15378"/>
        <dbReference type="ChEBI" id="CHEBI:17310"/>
        <dbReference type="ChEBI" id="CHEBI:30616"/>
        <dbReference type="ChEBI" id="CHEBI:456216"/>
        <dbReference type="ChEBI" id="CHEBI:597326"/>
        <dbReference type="EC" id="2.7.1.35"/>
    </reaction>
</comment>
<dbReference type="RefSeq" id="WP_213821398.1">
    <property type="nucleotide sequence ID" value="NZ_JAAMFL010000005.1"/>
</dbReference>
<dbReference type="EMBL" id="JAAMFL010000005">
    <property type="protein sequence ID" value="MBS9337470.1"/>
    <property type="molecule type" value="Genomic_DNA"/>
</dbReference>
<comment type="similarity">
    <text evidence="1">Belongs to the ThiD family.</text>
</comment>
<name>A0ABS5QWG2_9LACO</name>
<evidence type="ECO:0000256" key="4">
    <source>
        <dbReference type="ARBA" id="ARBA00022723"/>
    </source>
</evidence>
<organism evidence="15 16">
    <name type="scientific">Fructobacillus parabroussonetiae</name>
    <dbReference type="NCBI Taxonomy" id="2713174"/>
    <lineage>
        <taxon>Bacteria</taxon>
        <taxon>Bacillati</taxon>
        <taxon>Bacillota</taxon>
        <taxon>Bacilli</taxon>
        <taxon>Lactobacillales</taxon>
        <taxon>Lactobacillaceae</taxon>
        <taxon>Fructobacillus</taxon>
    </lineage>
</organism>
<keyword evidence="16" id="KW-1185">Reference proteome</keyword>
<keyword evidence="5" id="KW-0547">Nucleotide-binding</keyword>
<keyword evidence="7" id="KW-0067">ATP-binding</keyword>
<dbReference type="EC" id="2.7.1.35" evidence="2"/>
<sequence>MVTKVLTIAGSDSLSGGGLQTDLATFSAEGVVGFSVISSLALIGPNKVEITAIPTEIFKKQLASIEQVDQFNAIKVGLLQSVDQVLLVSQFLKNYIGPVVVDPVLAFKEGQLAVDQELIDAYLDHLLPLATITTPNIQEALALTGSSEVPKSRTAALVLAKQLSQRARCSLYLKVGNPEKQEEFIDLFFDENGHRSIFRHHSVETANNHGAGCTLSAALTAGLAKGESLHDASMAAADYTQMAIAHGYAFSERLAGNVLSNWSVKAK</sequence>
<dbReference type="InterPro" id="IPR029056">
    <property type="entry name" value="Ribokinase-like"/>
</dbReference>
<evidence type="ECO:0000256" key="13">
    <source>
        <dbReference type="ARBA" id="ARBA00049293"/>
    </source>
</evidence>
<keyword evidence="4" id="KW-0479">Metal-binding</keyword>
<dbReference type="PANTHER" id="PTHR20858:SF19">
    <property type="entry name" value="PYRIDOXINE KINASE"/>
    <property type="match status" value="1"/>
</dbReference>
<evidence type="ECO:0000313" key="16">
    <source>
        <dbReference type="Proteomes" id="UP001519503"/>
    </source>
</evidence>